<dbReference type="InterPro" id="IPR059226">
    <property type="entry name" value="Choice_anch_Q_dom"/>
</dbReference>
<evidence type="ECO:0000313" key="5">
    <source>
        <dbReference type="EMBL" id="UWZ86119.1"/>
    </source>
</evidence>
<feature type="chain" id="PRO_5039914522" evidence="3">
    <location>
        <begin position="37"/>
        <end position="3346"/>
    </location>
</feature>
<dbReference type="NCBIfam" id="NF041518">
    <property type="entry name" value="choice_anch_Q"/>
    <property type="match status" value="1"/>
</dbReference>
<comment type="similarity">
    <text evidence="1">Belongs to the intimin/invasin family.</text>
</comment>
<dbReference type="InterPro" id="IPR003344">
    <property type="entry name" value="Big_1_dom"/>
</dbReference>
<organism evidence="5 6">
    <name type="scientific">Occallatibacter riparius</name>
    <dbReference type="NCBI Taxonomy" id="1002689"/>
    <lineage>
        <taxon>Bacteria</taxon>
        <taxon>Pseudomonadati</taxon>
        <taxon>Acidobacteriota</taxon>
        <taxon>Terriglobia</taxon>
        <taxon>Terriglobales</taxon>
        <taxon>Acidobacteriaceae</taxon>
        <taxon>Occallatibacter</taxon>
    </lineage>
</organism>
<proteinExistence type="inferred from homology"/>
<keyword evidence="6" id="KW-1185">Reference proteome</keyword>
<sequence length="3346" mass="329583">MSSLVRCVLPARFVRLSLGLLALTVGALLLPSQGHASCSTVGNVTTCTGGSISLSSTLNASAGSSATVSGLGTVSAISITLNNVSVSGTSPGGLNSVAMVLVSPGGTALDFLSGVCNSSTATFSVADTGINGTNNVNLMMPYIGSGSTCPSALGGTYYASDWFPGLDTFSSPGPGTSYLSGGNAGKGGAGTANLASAFGLPGSSNMNGTWTLYVANQATPVGTGSIGSWSISFTTIAATATTTSLSTSPNGASSIVYTNKNVHGDSTTGTNVTLTATVSPDPGGGTVNFYDSTGTNPGQGTLLASSVAVSGGVAQTTVTLSTEGNRSISAVYSGNSSYATSTSTKANVLTTNHPYSPSSNVFCNGPITINNDPGNDPNSGAATPYASLMVLDKNQSNIGTIAGTIQSVSVSLNGINLTNGTVLQDLGFLLQAPGSNTSLIGSSGNAFEFLGWGGNPYTSGSLTISDSGSAQVPFDAAPSCSTCLPTDNYVDNGPTNIDSFPPPAPTPTGKAAPTGSDTFLTQFGGQGANNTWSLFTADRLAEVTPLGSIASWCLNFSMQANAHPTTTTMTSSANPAQFTAVNNTGKATITLTATVTSDQTVNAGSVTFVDGSTSLGSATVVNGVATLSNAQLNEGTHEITATYGGTNTGTEFGVSTYKYVERVNANTVPTSGSGAGPYVYCNPGAITAPGLNADAGAAYPYPSNIFVTNLPGTVAGTSVTYSAFNTKDQAALMSLVVGPSTNSNKWNNHFDFFSLTGSAWNGIGGLPTFTPTFIDGGTAIGSTTLSTTGNYAPESFENLTFPQCPPNAADCGTQNVGPPLGTSSTFTPTNKANGSTFFGNAGQPGIFGGTSSSTYNANGTWSLYLDDGGPLGGGEPTNLTQGWCVNFTINQPVVAPSTSHSGNGIGGDFIQGEQGGQITVDVANDGPGSTGDPTGNSPMTVTDTFSNSDLTFNGSVGNGTDWTCTATGTPQTVTCKNHDSIAAGSNYPTLTIGVNVANNAASSYTNKVSAAGAGASSVTSGNDVITIDQAPVLAVAVSHPSNFTQGTSGEWDVTVSNTATTGRTLGTTTTVITLPANYTLAGSSATGATWGCGGVSNMITCTTTSNINGGANSKIALNVNVPDTSPTSVSTTAIAYGGGDLNHTTAGSAATSNVDTATVIQVPAAVTINSGDSQSTTILTAFASPLVATVKDAAGVTIPNYSPVSFAAATGTNGQGGTFSNSSSIISTTTGTGGAAGQVSETITANNKVGVFTVTVTAGTAQATFNSLTNLHGAPAGITAVSGTPQTTADTTSFAAPLVANVVDIGGNAVPGATVTFTAPSTGASAIFAGGVTTAITDATGNATSAALTANGTLGTYSVTASTSGLAPVSFSLTNALGAYAQLAVTMPPPVYATVPTQFTVVAEDAGGNLVSTATPTLHFTSTDSAANMPPDATLSGGIGTFTATLNTLGTWDVSATDATNSFTGTASNINVLAIPILVVTTAADDSASPLASNCTQQAAAGTGTDSSCSLRDALLEAAALDAANISFDTAKLGSSISINAGSTLTVPANTNIQGPATGVTVNGGGDSSDYSVFTVGTGVKASMTNFVISHGNTSGNGGGIQNMGALTVTGTTVSGNSAHAGGGIATLNPGTLTLTNSTVSGNTASANGGGIYSEGALSVTNSTIAQNTAVTHGGGVDSSAAAQVYDSTISGNTGNTGGGIAAASGTFTLANTIVAGNSAPNSADGNGTFTSGGHNVIGDGTGATGLSNGVNGDQIGTTGVPVNAALTALGNYGGTTQTMLPQPGSAAICAGAVASMPTGLATDQRGNPNINTTYLNGSNCVDAGSVQTYYAMSFTTNPPVSFNSGDIMSPSPVVTLTENGSTSSVTGTVTVADSAAKLTGTTSVNLAGGTATFGDLSTSGPVSSDKLTATLALTSSISLTADSGLFTTLGEPTLGLVVSHPGAFIQGQAAEWDVTVSDGAASRPTFGVTQLVDTLPTGYTLAGYSSVDGWTCTPSGGTITCSLSASIASGASSTIVLTVNVPADSPISVTNTAQVFGGGDPLHTSLATALTASDTNVPVQQVAASITPTGTSLSAGVTTAYSSLAVTVTDAGGVPVPGVNVIFTAPASGASGTFSNSTNTITITTDSSGAADPGTFTANTVAGPYTLVAQSGAASSNFFLDNTAGALSQILLTAPPNAFTTWPIWVTVVPEDQYGNLISGFSDSLHITSTDPAADLPPDGPLCSCDQFQVTFNTTGSQTITVVDTTNPGSFTVTSDPIIVATPPNFVVTSPGDGPADDAQCTPQPVPGVGSGTTCTLRDALNAASSFGAGNISFDNTVFSGPTTITLTNGVLEIPNDTRITGSHTGTGNSLSDLITVSGNNASGVFQITNPSSQGAIDGIGITGGAVTDSPSFTFAAGPAIYNNGTLSVDSSVISSNKATSTGSTSVSAGGAIYTDNDLEISNSNIVNNQAISAYEALGAGIYNVSYVNASNLIVSNNAASVTASNALAAGGGILTGLPAVGASAPAAVGAARTAVGSSKTAVTRLMGEAGGSRGAAKGNASAGTSTPSATATSNATPGGAPASGTIDLDYSTISNNSAAGSADHSGDAAGGGIATINGQMWMAYTTVANNSTTGGNTYGGGGLYCLCAQEIEDSTISANTADSYGGGILLDSGAAMLLGNSILSGNTGATDSDLSNFGSDLDLGGNQVGVSGINLATLSDYGGGVPTMIPLPGSPAICGAQLPNIPSGETLDERGFPNVNVTYPGYTAGNQCVDAGAVQTNYTMTFSSQPSPISPATTLDANTNFQAAVTLNESGIGTNGITIPLTLLGPGPLSGGSAVTVGGVATYSALKTGHGAPTNILKATLALNSALKLTSQSSPFEVHGPPFGAISAVKDARSQAATIAQSDNVLAEGWAVDPQSGAPVSRVQILIDGKDAGNATLGLARPDVAANTSNISFFSSGWSFTYSAAGLSLGTHTISAVAYNSLGVSVRLGVVTFTVASTSTGPPFGAISVVKDAKTGSAAVSQSDNLLVGGWAVDPQDGVPVIRVQILIDGSDAGNATLGLARPDVAAAFNNPAYLNSGWSFTHSAAGLSLGTHTISAVAYDRLGLSATLVGSVTFTVTALRVTPPFGAISLVRDARTHAATVAQSDSVMAAGWAADPQDGAPVSRVQILIDGSDAGNATLGLARPDVAAAYNNPAYLNSGWTFTYPAAGLSLGMHSISAVAYDSLGLSTTLGTVTFTVATTSIGAPFGAISFVQDAQTHASAISQSDNLLAYGWAVDPQDGAPVSRVQILIDGSDAGNATLGLARPDVATAYNNPAYLNSGWTFTYPAAGLSLGTHTVSAVGYDSLGLSATLAKVTFTVQ</sequence>
<keyword evidence="3" id="KW-0732">Signal</keyword>
<dbReference type="PROSITE" id="PS51127">
    <property type="entry name" value="BIG1"/>
    <property type="match status" value="1"/>
</dbReference>
<dbReference type="InterPro" id="IPR013783">
    <property type="entry name" value="Ig-like_fold"/>
</dbReference>
<evidence type="ECO:0000256" key="2">
    <source>
        <dbReference type="SAM" id="MobiDB-lite"/>
    </source>
</evidence>
<feature type="region of interest" description="Disordered" evidence="2">
    <location>
        <begin position="2532"/>
        <end position="2562"/>
    </location>
</feature>
<gene>
    <name evidence="5" type="ORF">MOP44_09260</name>
</gene>
<dbReference type="EMBL" id="CP093313">
    <property type="protein sequence ID" value="UWZ86119.1"/>
    <property type="molecule type" value="Genomic_DNA"/>
</dbReference>
<dbReference type="InterPro" id="IPR006626">
    <property type="entry name" value="PbH1"/>
</dbReference>
<reference evidence="5" key="1">
    <citation type="submission" date="2021-04" db="EMBL/GenBank/DDBJ databases">
        <title>Phylogenetic analysis of Acidobacteriaceae.</title>
        <authorList>
            <person name="Qiu L."/>
            <person name="Zhang Q."/>
        </authorList>
    </citation>
    <scope>NUCLEOTIDE SEQUENCE</scope>
    <source>
        <strain evidence="5">DSM 25168</strain>
    </source>
</reference>
<feature type="compositionally biased region" description="Low complexity" evidence="2">
    <location>
        <begin position="2540"/>
        <end position="2562"/>
    </location>
</feature>
<name>A0A9J7BU05_9BACT</name>
<evidence type="ECO:0000259" key="4">
    <source>
        <dbReference type="PROSITE" id="PS51127"/>
    </source>
</evidence>
<feature type="signal peptide" evidence="3">
    <location>
        <begin position="1"/>
        <end position="36"/>
    </location>
</feature>
<dbReference type="Proteomes" id="UP001059380">
    <property type="component" value="Chromosome"/>
</dbReference>
<protein>
    <submittedName>
        <fullName evidence="5">Ig-like domain repeat protein</fullName>
    </submittedName>
</protein>
<dbReference type="Gene3D" id="2.60.40.10">
    <property type="entry name" value="Immunoglobulins"/>
    <property type="match status" value="6"/>
</dbReference>
<evidence type="ECO:0000256" key="1">
    <source>
        <dbReference type="ARBA" id="ARBA00010116"/>
    </source>
</evidence>
<dbReference type="SUPFAM" id="SSF51126">
    <property type="entry name" value="Pectin lyase-like"/>
    <property type="match status" value="2"/>
</dbReference>
<dbReference type="InterPro" id="IPR008964">
    <property type="entry name" value="Invasin/intimin_cell_adhesion"/>
</dbReference>
<dbReference type="SUPFAM" id="SSF49373">
    <property type="entry name" value="Invasin/intimin cell-adhesion fragments"/>
    <property type="match status" value="1"/>
</dbReference>
<accession>A0A9J7BU05</accession>
<dbReference type="InterPro" id="IPR011050">
    <property type="entry name" value="Pectin_lyase_fold/virulence"/>
</dbReference>
<evidence type="ECO:0000313" key="6">
    <source>
        <dbReference type="Proteomes" id="UP001059380"/>
    </source>
</evidence>
<dbReference type="Pfam" id="PF16640">
    <property type="entry name" value="Big_3_5"/>
    <property type="match status" value="2"/>
</dbReference>
<dbReference type="SMART" id="SM00710">
    <property type="entry name" value="PbH1"/>
    <property type="match status" value="10"/>
</dbReference>
<feature type="domain" description="Big-1" evidence="4">
    <location>
        <begin position="1277"/>
        <end position="1372"/>
    </location>
</feature>
<evidence type="ECO:0000256" key="3">
    <source>
        <dbReference type="SAM" id="SignalP"/>
    </source>
</evidence>
<dbReference type="RefSeq" id="WP_260795762.1">
    <property type="nucleotide sequence ID" value="NZ_CP093313.1"/>
</dbReference>
<dbReference type="InterPro" id="IPR032109">
    <property type="entry name" value="Big_3_5"/>
</dbReference>
<dbReference type="KEGG" id="orp:MOP44_09260"/>